<dbReference type="PANTHER" id="PTHR24189:SF50">
    <property type="entry name" value="ANKYRIN REPEAT AND SOCS BOX PROTEIN 2"/>
    <property type="match status" value="1"/>
</dbReference>
<evidence type="ECO:0000313" key="4">
    <source>
        <dbReference type="EMBL" id="MBB5790445.1"/>
    </source>
</evidence>
<evidence type="ECO:0000313" key="5">
    <source>
        <dbReference type="Proteomes" id="UP000542813"/>
    </source>
</evidence>
<comment type="caution">
    <text evidence="4">The sequence shown here is derived from an EMBL/GenBank/DDBJ whole genome shotgun (WGS) entry which is preliminary data.</text>
</comment>
<name>A0A7W9GUU2_9ACTN</name>
<keyword evidence="1" id="KW-0677">Repeat</keyword>
<dbReference type="InterPro" id="IPR050745">
    <property type="entry name" value="Multifunctional_regulatory"/>
</dbReference>
<dbReference type="SMART" id="SM00248">
    <property type="entry name" value="ANK"/>
    <property type="match status" value="3"/>
</dbReference>
<dbReference type="AlphaFoldDB" id="A0A7W9GUU2"/>
<accession>A0A7W9GUU2</accession>
<dbReference type="EMBL" id="JACHMM010000001">
    <property type="protein sequence ID" value="MBB5790445.1"/>
    <property type="molecule type" value="Genomic_DNA"/>
</dbReference>
<dbReference type="Pfam" id="PF12796">
    <property type="entry name" value="Ank_2"/>
    <property type="match status" value="1"/>
</dbReference>
<evidence type="ECO:0000256" key="1">
    <source>
        <dbReference type="ARBA" id="ARBA00022737"/>
    </source>
</evidence>
<feature type="repeat" description="ANK" evidence="3">
    <location>
        <begin position="169"/>
        <end position="201"/>
    </location>
</feature>
<dbReference type="InterPro" id="IPR002110">
    <property type="entry name" value="Ankyrin_rpt"/>
</dbReference>
<proteinExistence type="predicted"/>
<dbReference type="SUPFAM" id="SSF48403">
    <property type="entry name" value="Ankyrin repeat"/>
    <property type="match status" value="1"/>
</dbReference>
<evidence type="ECO:0000256" key="3">
    <source>
        <dbReference type="PROSITE-ProRule" id="PRU00023"/>
    </source>
</evidence>
<feature type="repeat" description="ANK" evidence="3">
    <location>
        <begin position="332"/>
        <end position="364"/>
    </location>
</feature>
<dbReference type="Gene3D" id="1.25.40.20">
    <property type="entry name" value="Ankyrin repeat-containing domain"/>
    <property type="match status" value="3"/>
</dbReference>
<dbReference type="PROSITE" id="PS50088">
    <property type="entry name" value="ANK_REPEAT"/>
    <property type="match status" value="2"/>
</dbReference>
<organism evidence="4 5">
    <name type="scientific">Jiangella mangrovi</name>
    <dbReference type="NCBI Taxonomy" id="1524084"/>
    <lineage>
        <taxon>Bacteria</taxon>
        <taxon>Bacillati</taxon>
        <taxon>Actinomycetota</taxon>
        <taxon>Actinomycetes</taxon>
        <taxon>Jiangellales</taxon>
        <taxon>Jiangellaceae</taxon>
        <taxon>Jiangella</taxon>
    </lineage>
</organism>
<keyword evidence="5" id="KW-1185">Reference proteome</keyword>
<dbReference type="GO" id="GO:0005737">
    <property type="term" value="C:cytoplasm"/>
    <property type="evidence" value="ECO:0007669"/>
    <property type="project" value="TreeGrafter"/>
</dbReference>
<reference evidence="4 5" key="1">
    <citation type="submission" date="2020-08" db="EMBL/GenBank/DDBJ databases">
        <title>Sequencing the genomes of 1000 actinobacteria strains.</title>
        <authorList>
            <person name="Klenk H.-P."/>
        </authorList>
    </citation>
    <scope>NUCLEOTIDE SEQUENCE [LARGE SCALE GENOMIC DNA]</scope>
    <source>
        <strain evidence="4 5">DSM 102122</strain>
    </source>
</reference>
<dbReference type="PANTHER" id="PTHR24189">
    <property type="entry name" value="MYOTROPHIN"/>
    <property type="match status" value="1"/>
</dbReference>
<gene>
    <name evidence="4" type="ORF">HD601_005020</name>
</gene>
<dbReference type="InterPro" id="IPR036770">
    <property type="entry name" value="Ankyrin_rpt-contain_sf"/>
</dbReference>
<evidence type="ECO:0000256" key="2">
    <source>
        <dbReference type="ARBA" id="ARBA00023043"/>
    </source>
</evidence>
<protein>
    <submittedName>
        <fullName evidence="4">Ankyrin repeat protein</fullName>
    </submittedName>
</protein>
<dbReference type="Proteomes" id="UP000542813">
    <property type="component" value="Unassembled WGS sequence"/>
</dbReference>
<sequence>MLEWLRLVYAGGTIGGTHSAKPARAAAALDRVDRSDPVVACAIGDVDGVSGAVAADPGWVHRPGGPLALPPLVAVTHSSLVRLPDFARGLRECARVLLEAGADPDQTVASPDGHPLSALYGAAGLTHDAPMTALLIDADANLDDHESLYHSLGDLGCVRLLLAAGATVTGTNAMYAVADHDDADVLRLLLEHGGDPNEPSPTWGSPLLFALRRRCSTAFVRLLLDAGADPDAVGPDGIGTHRVALRFGLPEVAALLPATESGDDPRERLIAACTSGDGATARRLLADNPGVVASLDAGQRRLLPDLAAAGAVAAVRLMVEAGWPVDTLGGDWHATALNHAVFRGDAGLTRFLLEHGADPAVRHGFGDTVVGTLSWASQHNEERGIAADWPGCARALLDHGVVLPEDYEFSEDVSALR</sequence>
<dbReference type="Pfam" id="PF00023">
    <property type="entry name" value="Ank"/>
    <property type="match status" value="1"/>
</dbReference>
<dbReference type="GO" id="GO:2000812">
    <property type="term" value="P:regulation of barbed-end actin filament capping"/>
    <property type="evidence" value="ECO:0007669"/>
    <property type="project" value="TreeGrafter"/>
</dbReference>
<keyword evidence="2 3" id="KW-0040">ANK repeat</keyword>
<dbReference type="RefSeq" id="WP_184826499.1">
    <property type="nucleotide sequence ID" value="NZ_JACHMM010000001.1"/>
</dbReference>